<comment type="similarity">
    <text evidence="2">Belongs to the RER1 family.</text>
</comment>
<dbReference type="GO" id="GO:0005783">
    <property type="term" value="C:endoplasmic reticulum"/>
    <property type="evidence" value="ECO:0007669"/>
    <property type="project" value="GOC"/>
</dbReference>
<proteinExistence type="inferred from homology"/>
<feature type="compositionally biased region" description="Gly residues" evidence="6">
    <location>
        <begin position="205"/>
        <end position="214"/>
    </location>
</feature>
<name>A0A0G4FKY3_9ALVE</name>
<dbReference type="PANTHER" id="PTHR10743:SF0">
    <property type="entry name" value="PROTEIN RER1"/>
    <property type="match status" value="1"/>
</dbReference>
<reference evidence="8" key="1">
    <citation type="submission" date="2014-11" db="EMBL/GenBank/DDBJ databases">
        <authorList>
            <person name="Otto D Thomas"/>
            <person name="Naeem Raeece"/>
        </authorList>
    </citation>
    <scope>NUCLEOTIDE SEQUENCE</scope>
</reference>
<evidence type="ECO:0000313" key="8">
    <source>
        <dbReference type="EMBL" id="CEM14041.1"/>
    </source>
</evidence>
<feature type="compositionally biased region" description="Pro residues" evidence="6">
    <location>
        <begin position="215"/>
        <end position="224"/>
    </location>
</feature>
<dbReference type="VEuPathDB" id="CryptoDB:Cvel_17418"/>
<sequence length="224" mass="25032">MMASEEIVQASFPVRLANSVERVFSVYVGKTTIYVRTRWSSLAVLLALYVLRVYYLNAFYIVTYGLAIYLLNLFLGFISPQVDPDMDGPVLPTRDAEEYRPFQRRLPEFKFWGHAMKAVLISITMTFFPVFDLPVFWPILLFYFLMLFFLTMKQQIQHMIKHKYIPISFGKQTYGDITRGGKGAASPTRLPTVTAVKQAIGLGGTPGGSGGAGAGPPPKKVAVS</sequence>
<dbReference type="GO" id="GO:0000139">
    <property type="term" value="C:Golgi membrane"/>
    <property type="evidence" value="ECO:0007669"/>
    <property type="project" value="TreeGrafter"/>
</dbReference>
<feature type="transmembrane region" description="Helical" evidence="7">
    <location>
        <begin position="61"/>
        <end position="78"/>
    </location>
</feature>
<dbReference type="GO" id="GO:0006890">
    <property type="term" value="P:retrograde vesicle-mediated transport, Golgi to endoplasmic reticulum"/>
    <property type="evidence" value="ECO:0007669"/>
    <property type="project" value="TreeGrafter"/>
</dbReference>
<evidence type="ECO:0000256" key="5">
    <source>
        <dbReference type="ARBA" id="ARBA00023136"/>
    </source>
</evidence>
<dbReference type="Pfam" id="PF03248">
    <property type="entry name" value="Rer1"/>
    <property type="match status" value="1"/>
</dbReference>
<keyword evidence="5 7" id="KW-0472">Membrane</keyword>
<protein>
    <recommendedName>
        <fullName evidence="9">Protein RER1</fullName>
    </recommendedName>
</protein>
<evidence type="ECO:0000256" key="4">
    <source>
        <dbReference type="ARBA" id="ARBA00022989"/>
    </source>
</evidence>
<evidence type="ECO:0000256" key="2">
    <source>
        <dbReference type="ARBA" id="ARBA00006070"/>
    </source>
</evidence>
<gene>
    <name evidence="8" type="ORF">Cvel_17418</name>
</gene>
<dbReference type="InterPro" id="IPR004932">
    <property type="entry name" value="Rer1"/>
</dbReference>
<dbReference type="AlphaFoldDB" id="A0A0G4FKY3"/>
<dbReference type="GO" id="GO:0006621">
    <property type="term" value="P:protein retention in ER lumen"/>
    <property type="evidence" value="ECO:0007669"/>
    <property type="project" value="TreeGrafter"/>
</dbReference>
<feature type="transmembrane region" description="Helical" evidence="7">
    <location>
        <begin position="135"/>
        <end position="152"/>
    </location>
</feature>
<feature type="region of interest" description="Disordered" evidence="6">
    <location>
        <begin position="205"/>
        <end position="224"/>
    </location>
</feature>
<evidence type="ECO:0000256" key="7">
    <source>
        <dbReference type="SAM" id="Phobius"/>
    </source>
</evidence>
<accession>A0A0G4FKY3</accession>
<evidence type="ECO:0008006" key="9">
    <source>
        <dbReference type="Google" id="ProtNLM"/>
    </source>
</evidence>
<dbReference type="PANTHER" id="PTHR10743">
    <property type="entry name" value="PROTEIN RER1"/>
    <property type="match status" value="1"/>
</dbReference>
<dbReference type="EMBL" id="CDMZ01000427">
    <property type="protein sequence ID" value="CEM14041.1"/>
    <property type="molecule type" value="Genomic_DNA"/>
</dbReference>
<evidence type="ECO:0000256" key="6">
    <source>
        <dbReference type="SAM" id="MobiDB-lite"/>
    </source>
</evidence>
<keyword evidence="3 7" id="KW-0812">Transmembrane</keyword>
<comment type="subcellular location">
    <subcellularLocation>
        <location evidence="1">Membrane</location>
        <topology evidence="1">Multi-pass membrane protein</topology>
    </subcellularLocation>
</comment>
<organism evidence="8">
    <name type="scientific">Chromera velia CCMP2878</name>
    <dbReference type="NCBI Taxonomy" id="1169474"/>
    <lineage>
        <taxon>Eukaryota</taxon>
        <taxon>Sar</taxon>
        <taxon>Alveolata</taxon>
        <taxon>Colpodellida</taxon>
        <taxon>Chromeraceae</taxon>
        <taxon>Chromera</taxon>
    </lineage>
</organism>
<evidence type="ECO:0000256" key="3">
    <source>
        <dbReference type="ARBA" id="ARBA00022692"/>
    </source>
</evidence>
<evidence type="ECO:0000256" key="1">
    <source>
        <dbReference type="ARBA" id="ARBA00004141"/>
    </source>
</evidence>
<keyword evidence="4 7" id="KW-1133">Transmembrane helix</keyword>
<dbReference type="PhylomeDB" id="A0A0G4FKY3"/>